<keyword evidence="5" id="KW-0378">Hydrolase</keyword>
<dbReference type="GO" id="GO:0030145">
    <property type="term" value="F:manganese ion binding"/>
    <property type="evidence" value="ECO:0007669"/>
    <property type="project" value="InterPro"/>
</dbReference>
<keyword evidence="7" id="KW-0464">Manganese</keyword>
<evidence type="ECO:0000256" key="4">
    <source>
        <dbReference type="ARBA" id="ARBA00022723"/>
    </source>
</evidence>
<dbReference type="PANTHER" id="PTHR12992">
    <property type="entry name" value="NUDIX HYDROLASE"/>
    <property type="match status" value="1"/>
</dbReference>
<dbReference type="PROSITE" id="PS51462">
    <property type="entry name" value="NUDIX"/>
    <property type="match status" value="1"/>
</dbReference>
<dbReference type="PROSITE" id="PS01293">
    <property type="entry name" value="NUDIX_COA"/>
    <property type="match status" value="1"/>
</dbReference>
<evidence type="ECO:0000256" key="1">
    <source>
        <dbReference type="ARBA" id="ARBA00001936"/>
    </source>
</evidence>
<dbReference type="PROSITE" id="PS00893">
    <property type="entry name" value="NUDIX_BOX"/>
    <property type="match status" value="1"/>
</dbReference>
<dbReference type="InterPro" id="IPR045121">
    <property type="entry name" value="CoAse"/>
</dbReference>
<keyword evidence="4" id="KW-0479">Metal-binding</keyword>
<proteinExistence type="inferred from homology"/>
<comment type="cofactor">
    <cofactor evidence="1">
        <name>Mn(2+)</name>
        <dbReference type="ChEBI" id="CHEBI:29035"/>
    </cofactor>
</comment>
<protein>
    <submittedName>
        <fullName evidence="9">ADP-ribose pyrophosphatase YjhB, NUDIX family</fullName>
    </submittedName>
</protein>
<dbReference type="Gene3D" id="3.90.79.10">
    <property type="entry name" value="Nucleoside Triphosphate Pyrophosphohydrolase"/>
    <property type="match status" value="1"/>
</dbReference>
<dbReference type="NCBIfam" id="NF007980">
    <property type="entry name" value="PRK10707.1"/>
    <property type="match status" value="1"/>
</dbReference>
<dbReference type="GO" id="GO:0000287">
    <property type="term" value="F:magnesium ion binding"/>
    <property type="evidence" value="ECO:0007669"/>
    <property type="project" value="InterPro"/>
</dbReference>
<evidence type="ECO:0000256" key="6">
    <source>
        <dbReference type="ARBA" id="ARBA00022842"/>
    </source>
</evidence>
<dbReference type="EMBL" id="FYDG01000008">
    <property type="protein sequence ID" value="SNB76970.1"/>
    <property type="molecule type" value="Genomic_DNA"/>
</dbReference>
<dbReference type="InterPro" id="IPR000086">
    <property type="entry name" value="NUDIX_hydrolase_dom"/>
</dbReference>
<reference evidence="10" key="1">
    <citation type="submission" date="2017-06" db="EMBL/GenBank/DDBJ databases">
        <authorList>
            <person name="Varghese N."/>
            <person name="Submissions S."/>
        </authorList>
    </citation>
    <scope>NUCLEOTIDE SEQUENCE [LARGE SCALE GENOMIC DNA]</scope>
    <source>
        <strain evidence="10">DSM 137</strain>
    </source>
</reference>
<evidence type="ECO:0000256" key="3">
    <source>
        <dbReference type="ARBA" id="ARBA00006506"/>
    </source>
</evidence>
<evidence type="ECO:0000313" key="10">
    <source>
        <dbReference type="Proteomes" id="UP000198418"/>
    </source>
</evidence>
<dbReference type="PANTHER" id="PTHR12992:SF11">
    <property type="entry name" value="MITOCHONDRIAL COENZYME A DIPHOSPHATASE NUDT8"/>
    <property type="match status" value="1"/>
</dbReference>
<sequence length="213" mass="24293">MFSPQDFLARARENLREDWPEAAFDPQSRLRHGDHQLNAPLTEAETRVFAPARPAAVLAPVVLRDDRAFLLLTRRAAALRDHSGQIAFPGGKIEAGESPLAAALREAEEEIGLAREKIEILGCLDPYQTSTGFRVFPVLGVIRPPLDLTPDRREVDDVFETPLEFLMNPANHQRHEKLWQGQARRFYAMPYQERYIWGATAGMIRNLYERLYT</sequence>
<evidence type="ECO:0000313" key="9">
    <source>
        <dbReference type="EMBL" id="SNB76970.1"/>
    </source>
</evidence>
<dbReference type="Proteomes" id="UP000198418">
    <property type="component" value="Unassembled WGS sequence"/>
</dbReference>
<organism evidence="9 10">
    <name type="scientific">Rhodoblastus acidophilus</name>
    <name type="common">Rhodopseudomonas acidophila</name>
    <dbReference type="NCBI Taxonomy" id="1074"/>
    <lineage>
        <taxon>Bacteria</taxon>
        <taxon>Pseudomonadati</taxon>
        <taxon>Pseudomonadota</taxon>
        <taxon>Alphaproteobacteria</taxon>
        <taxon>Hyphomicrobiales</taxon>
        <taxon>Rhodoblastaceae</taxon>
        <taxon>Rhodoblastus</taxon>
    </lineage>
</organism>
<dbReference type="AlphaFoldDB" id="A0A212RW52"/>
<keyword evidence="6" id="KW-0460">Magnesium</keyword>
<dbReference type="GO" id="GO:0010945">
    <property type="term" value="F:coenzyme A diphosphatase activity"/>
    <property type="evidence" value="ECO:0007669"/>
    <property type="project" value="InterPro"/>
</dbReference>
<dbReference type="Pfam" id="PF00293">
    <property type="entry name" value="NUDIX"/>
    <property type="match status" value="1"/>
</dbReference>
<feature type="domain" description="Nudix hydrolase" evidence="8">
    <location>
        <begin position="52"/>
        <end position="182"/>
    </location>
</feature>
<evidence type="ECO:0000256" key="7">
    <source>
        <dbReference type="ARBA" id="ARBA00023211"/>
    </source>
</evidence>
<gene>
    <name evidence="9" type="ORF">SAMN06265338_10858</name>
</gene>
<evidence type="ECO:0000256" key="2">
    <source>
        <dbReference type="ARBA" id="ARBA00001946"/>
    </source>
</evidence>
<dbReference type="CDD" id="cd03426">
    <property type="entry name" value="NUDIX_CoAse_Nudt7"/>
    <property type="match status" value="1"/>
</dbReference>
<dbReference type="InterPro" id="IPR020084">
    <property type="entry name" value="NUDIX_hydrolase_CS"/>
</dbReference>
<dbReference type="GO" id="GO:0009132">
    <property type="term" value="P:nucleoside diphosphate metabolic process"/>
    <property type="evidence" value="ECO:0007669"/>
    <property type="project" value="InterPro"/>
</dbReference>
<keyword evidence="10" id="KW-1185">Reference proteome</keyword>
<evidence type="ECO:0000256" key="5">
    <source>
        <dbReference type="ARBA" id="ARBA00022801"/>
    </source>
</evidence>
<dbReference type="InterPro" id="IPR015797">
    <property type="entry name" value="NUDIX_hydrolase-like_dom_sf"/>
</dbReference>
<name>A0A212RW52_RHOAC</name>
<comment type="cofactor">
    <cofactor evidence="2">
        <name>Mg(2+)</name>
        <dbReference type="ChEBI" id="CHEBI:18420"/>
    </cofactor>
</comment>
<accession>A0A212RW52</accession>
<evidence type="ECO:0000259" key="8">
    <source>
        <dbReference type="PROSITE" id="PS51462"/>
    </source>
</evidence>
<comment type="similarity">
    <text evidence="3">Belongs to the Nudix hydrolase family. PCD1 subfamily.</text>
</comment>
<dbReference type="SUPFAM" id="SSF55811">
    <property type="entry name" value="Nudix"/>
    <property type="match status" value="1"/>
</dbReference>
<dbReference type="RefSeq" id="WP_088521447.1">
    <property type="nucleotide sequence ID" value="NZ_FYDG01000008.1"/>
</dbReference>
<dbReference type="OrthoDB" id="9802805at2"/>
<dbReference type="InterPro" id="IPR000059">
    <property type="entry name" value="NUDIX_hydrolase_NudL_CS"/>
</dbReference>